<evidence type="ECO:0000313" key="3">
    <source>
        <dbReference type="Proteomes" id="UP000266841"/>
    </source>
</evidence>
<sequence>MASASEKPDNLWRPVMPKHGKNGKLEMPDLNKNPWRNKLKNGRLKHLSDDPTFEATQHPTIKKLMVYVSDTMLDVTDDINSSTEALNKLKVHSHRRQLPRRQTGSERKSSDFPTQFT</sequence>
<accession>K0TA93</accession>
<organism evidence="2 3">
    <name type="scientific">Thalassiosira oceanica</name>
    <name type="common">Marine diatom</name>
    <dbReference type="NCBI Taxonomy" id="159749"/>
    <lineage>
        <taxon>Eukaryota</taxon>
        <taxon>Sar</taxon>
        <taxon>Stramenopiles</taxon>
        <taxon>Ochrophyta</taxon>
        <taxon>Bacillariophyta</taxon>
        <taxon>Coscinodiscophyceae</taxon>
        <taxon>Thalassiosirophycidae</taxon>
        <taxon>Thalassiosirales</taxon>
        <taxon>Thalassiosiraceae</taxon>
        <taxon>Thalassiosira</taxon>
    </lineage>
</organism>
<feature type="region of interest" description="Disordered" evidence="1">
    <location>
        <begin position="88"/>
        <end position="117"/>
    </location>
</feature>
<evidence type="ECO:0000256" key="1">
    <source>
        <dbReference type="SAM" id="MobiDB-lite"/>
    </source>
</evidence>
<comment type="caution">
    <text evidence="2">The sequence shown here is derived from an EMBL/GenBank/DDBJ whole genome shotgun (WGS) entry which is preliminary data.</text>
</comment>
<name>K0TA93_THAOC</name>
<proteinExistence type="predicted"/>
<feature type="region of interest" description="Disordered" evidence="1">
    <location>
        <begin position="1"/>
        <end position="36"/>
    </location>
</feature>
<dbReference type="EMBL" id="AGNL01003654">
    <property type="protein sequence ID" value="EJK74445.1"/>
    <property type="molecule type" value="Genomic_DNA"/>
</dbReference>
<feature type="compositionally biased region" description="Basic residues" evidence="1">
    <location>
        <begin position="89"/>
        <end position="99"/>
    </location>
</feature>
<evidence type="ECO:0000313" key="2">
    <source>
        <dbReference type="EMBL" id="EJK74445.1"/>
    </source>
</evidence>
<reference evidence="2 3" key="1">
    <citation type="journal article" date="2012" name="Genome Biol.">
        <title>Genome and low-iron response of an oceanic diatom adapted to chronic iron limitation.</title>
        <authorList>
            <person name="Lommer M."/>
            <person name="Specht M."/>
            <person name="Roy A.S."/>
            <person name="Kraemer L."/>
            <person name="Andreson R."/>
            <person name="Gutowska M.A."/>
            <person name="Wolf J."/>
            <person name="Bergner S.V."/>
            <person name="Schilhabel M.B."/>
            <person name="Klostermeier U.C."/>
            <person name="Beiko R.G."/>
            <person name="Rosenstiel P."/>
            <person name="Hippler M."/>
            <person name="Laroche J."/>
        </authorList>
    </citation>
    <scope>NUCLEOTIDE SEQUENCE [LARGE SCALE GENOMIC DNA]</scope>
    <source>
        <strain evidence="2 3">CCMP1005</strain>
    </source>
</reference>
<dbReference type="AlphaFoldDB" id="K0TA93"/>
<gene>
    <name evidence="2" type="ORF">THAOC_03874</name>
</gene>
<dbReference type="Proteomes" id="UP000266841">
    <property type="component" value="Unassembled WGS sequence"/>
</dbReference>
<protein>
    <submittedName>
        <fullName evidence="2">Uncharacterized protein</fullName>
    </submittedName>
</protein>
<feature type="compositionally biased region" description="Basic and acidic residues" evidence="1">
    <location>
        <begin position="1"/>
        <end position="10"/>
    </location>
</feature>
<keyword evidence="3" id="KW-1185">Reference proteome</keyword>